<keyword evidence="3" id="KW-1185">Reference proteome</keyword>
<sequence length="132" mass="14790">MSMILLFFAAALSLELLEGSKITTSEYYGLRNIGLVFVFLIVLEAVLCASIMVPISILISKFVKAAFGRVLLYFIFGLIGGSYMFNHLYNESYVREFDLNISTAILLFGAVGILYALIDQYLQQHAERWANG</sequence>
<keyword evidence="1" id="KW-0812">Transmembrane</keyword>
<evidence type="ECO:0000313" key="3">
    <source>
        <dbReference type="Proteomes" id="UP000479114"/>
    </source>
</evidence>
<feature type="transmembrane region" description="Helical" evidence="1">
    <location>
        <begin position="70"/>
        <end position="89"/>
    </location>
</feature>
<dbReference type="KEGG" id="prz:GZH47_21995"/>
<keyword evidence="1" id="KW-1133">Transmembrane helix</keyword>
<dbReference type="EMBL" id="CP048286">
    <property type="protein sequence ID" value="QHW33192.1"/>
    <property type="molecule type" value="Genomic_DNA"/>
</dbReference>
<evidence type="ECO:0000256" key="1">
    <source>
        <dbReference type="SAM" id="Phobius"/>
    </source>
</evidence>
<feature type="transmembrane region" description="Helical" evidence="1">
    <location>
        <begin position="35"/>
        <end position="58"/>
    </location>
</feature>
<organism evidence="2 3">
    <name type="scientific">Paenibacillus rhizovicinus</name>
    <dbReference type="NCBI Taxonomy" id="2704463"/>
    <lineage>
        <taxon>Bacteria</taxon>
        <taxon>Bacillati</taxon>
        <taxon>Bacillota</taxon>
        <taxon>Bacilli</taxon>
        <taxon>Bacillales</taxon>
        <taxon>Paenibacillaceae</taxon>
        <taxon>Paenibacillus</taxon>
    </lineage>
</organism>
<accession>A0A6C0P9I4</accession>
<proteinExistence type="predicted"/>
<dbReference type="AlphaFoldDB" id="A0A6C0P9I4"/>
<reference evidence="2 3" key="1">
    <citation type="submission" date="2020-02" db="EMBL/GenBank/DDBJ databases">
        <title>Paenibacillus sp. nov., isolated from rhizosphere soil of tomato.</title>
        <authorList>
            <person name="Weon H.-Y."/>
            <person name="Lee S.A."/>
        </authorList>
    </citation>
    <scope>NUCLEOTIDE SEQUENCE [LARGE SCALE GENOMIC DNA]</scope>
    <source>
        <strain evidence="2 3">14171R-81</strain>
    </source>
</reference>
<gene>
    <name evidence="2" type="ORF">GZH47_21995</name>
</gene>
<keyword evidence="1" id="KW-0472">Membrane</keyword>
<name>A0A6C0P9I4_9BACL</name>
<feature type="transmembrane region" description="Helical" evidence="1">
    <location>
        <begin position="101"/>
        <end position="118"/>
    </location>
</feature>
<protein>
    <submittedName>
        <fullName evidence="2">Uncharacterized protein</fullName>
    </submittedName>
</protein>
<evidence type="ECO:0000313" key="2">
    <source>
        <dbReference type="EMBL" id="QHW33192.1"/>
    </source>
</evidence>
<dbReference type="Proteomes" id="UP000479114">
    <property type="component" value="Chromosome"/>
</dbReference>